<dbReference type="EMBL" id="KZ155778">
    <property type="protein sequence ID" value="OUS47398.1"/>
    <property type="molecule type" value="Genomic_DNA"/>
</dbReference>
<dbReference type="CDD" id="cd02869">
    <property type="entry name" value="PseudoU_synth_RluA_like"/>
    <property type="match status" value="1"/>
</dbReference>
<dbReference type="Pfam" id="PF00849">
    <property type="entry name" value="PseudoU_synth_2"/>
    <property type="match status" value="1"/>
</dbReference>
<dbReference type="GO" id="GO:0000455">
    <property type="term" value="P:enzyme-directed rRNA pseudouridine synthesis"/>
    <property type="evidence" value="ECO:0007669"/>
    <property type="project" value="TreeGrafter"/>
</dbReference>
<reference evidence="3" key="1">
    <citation type="submission" date="2017-04" db="EMBL/GenBank/DDBJ databases">
        <title>Population genomics of picophytoplankton unveils novel chromosome hypervariability.</title>
        <authorList>
            <consortium name="DOE Joint Genome Institute"/>
            <person name="Blanc-Mathieu R."/>
            <person name="Krasovec M."/>
            <person name="Hebrard M."/>
            <person name="Yau S."/>
            <person name="Desgranges E."/>
            <person name="Martin J."/>
            <person name="Schackwitz W."/>
            <person name="Kuo A."/>
            <person name="Salin G."/>
            <person name="Donnadieu C."/>
            <person name="Desdevises Y."/>
            <person name="Sanchez-Ferandin S."/>
            <person name="Moreau H."/>
            <person name="Rivals E."/>
            <person name="Grigoriev I.V."/>
            <person name="Grimsley N."/>
            <person name="Eyre-Walker A."/>
            <person name="Piganeau G."/>
        </authorList>
    </citation>
    <scope>NUCLEOTIDE SEQUENCE [LARGE SCALE GENOMIC DNA]</scope>
    <source>
        <strain evidence="3">RCC 1115</strain>
    </source>
</reference>
<dbReference type="AlphaFoldDB" id="A0A1Y5ICV0"/>
<dbReference type="Gene3D" id="3.30.2350.10">
    <property type="entry name" value="Pseudouridine synthase"/>
    <property type="match status" value="1"/>
</dbReference>
<dbReference type="SUPFAM" id="SSF55120">
    <property type="entry name" value="Pseudouridine synthase"/>
    <property type="match status" value="1"/>
</dbReference>
<feature type="domain" description="Pseudouridine synthase RsuA/RluA-like" evidence="2">
    <location>
        <begin position="213"/>
        <end position="355"/>
    </location>
</feature>
<dbReference type="InterPro" id="IPR006145">
    <property type="entry name" value="PsdUridine_synth_RsuA/RluA"/>
</dbReference>
<dbReference type="GO" id="GO:0009982">
    <property type="term" value="F:pseudouridine synthase activity"/>
    <property type="evidence" value="ECO:0007669"/>
    <property type="project" value="InterPro"/>
</dbReference>
<proteinExistence type="inferred from homology"/>
<evidence type="ECO:0000313" key="3">
    <source>
        <dbReference type="EMBL" id="OUS47398.1"/>
    </source>
</evidence>
<sequence length="434" mass="46895">MRSLASPHVHQSHRAKTRALKPFRTILRALSRTENGAGHDAVDAFCSHLEALSSLSRAFDEELDAYIARVLTSAPAITADILCDLAIECAGPTEARSADREEARRCANARGDLASMANATTSAFHRLGDVDGCEITVRRMRVAGAAPDVVTFGLLASAMRRAGRVEASIRALDEASTELKRGTRPGRKKKRVKMEHPDLVNLRVLFDDGSIAAVFKPAGVLTHPAEGGAAASLMDAALARFGDTGLSDLNGSDKRGIVSRLDKPTSGVILLARHNAAHAKLVTDFYQRRVSKTYIVLVDGAPPDERGTVTNPIDDRPATSEYEVLERFNSASCSYTLVRVKPKSGRKHQIRRHMAMIGCPLVGDTVYRRGRAKTLNAKPPACVAELLSHGKSGTIFFLHACEVEFETDGKIITVEAPLAAEFETLVAQLKKVAK</sequence>
<protein>
    <submittedName>
        <fullName evidence="3">RNA pseudouridylate synthase</fullName>
    </submittedName>
</protein>
<dbReference type="Proteomes" id="UP000195557">
    <property type="component" value="Unassembled WGS sequence"/>
</dbReference>
<evidence type="ECO:0000256" key="1">
    <source>
        <dbReference type="ARBA" id="ARBA00010876"/>
    </source>
</evidence>
<accession>A0A1Y5ICV0</accession>
<dbReference type="PANTHER" id="PTHR21600">
    <property type="entry name" value="MITOCHONDRIAL RNA PSEUDOURIDINE SYNTHASE"/>
    <property type="match status" value="1"/>
</dbReference>
<dbReference type="GO" id="GO:0003723">
    <property type="term" value="F:RNA binding"/>
    <property type="evidence" value="ECO:0007669"/>
    <property type="project" value="InterPro"/>
</dbReference>
<dbReference type="Gene3D" id="1.25.40.10">
    <property type="entry name" value="Tetratricopeptide repeat domain"/>
    <property type="match status" value="1"/>
</dbReference>
<dbReference type="InterPro" id="IPR050188">
    <property type="entry name" value="RluA_PseudoU_synthase"/>
</dbReference>
<dbReference type="eggNOG" id="KOG1919">
    <property type="taxonomic scope" value="Eukaryota"/>
</dbReference>
<dbReference type="PANTHER" id="PTHR21600:SF44">
    <property type="entry name" value="RIBOSOMAL LARGE SUBUNIT PSEUDOURIDINE SYNTHASE D"/>
    <property type="match status" value="1"/>
</dbReference>
<gene>
    <name evidence="3" type="ORF">BE221DRAFT_72282</name>
</gene>
<name>A0A1Y5ICV0_OSTTA</name>
<comment type="similarity">
    <text evidence="1">Belongs to the pseudouridine synthase RluA family.</text>
</comment>
<organism evidence="3">
    <name type="scientific">Ostreococcus tauri</name>
    <name type="common">Marine green alga</name>
    <dbReference type="NCBI Taxonomy" id="70448"/>
    <lineage>
        <taxon>Eukaryota</taxon>
        <taxon>Viridiplantae</taxon>
        <taxon>Chlorophyta</taxon>
        <taxon>Mamiellophyceae</taxon>
        <taxon>Mamiellales</taxon>
        <taxon>Bathycoccaceae</taxon>
        <taxon>Ostreococcus</taxon>
    </lineage>
</organism>
<dbReference type="InterPro" id="IPR011990">
    <property type="entry name" value="TPR-like_helical_dom_sf"/>
</dbReference>
<evidence type="ECO:0000259" key="2">
    <source>
        <dbReference type="Pfam" id="PF00849"/>
    </source>
</evidence>
<dbReference type="InterPro" id="IPR020103">
    <property type="entry name" value="PsdUridine_synth_cat_dom_sf"/>
</dbReference>